<dbReference type="EMBL" id="JACIER010000010">
    <property type="protein sequence ID" value="MBB4044748.1"/>
    <property type="molecule type" value="Genomic_DNA"/>
</dbReference>
<gene>
    <name evidence="3" type="ORF">GGR06_002546</name>
</gene>
<evidence type="ECO:0000313" key="3">
    <source>
        <dbReference type="EMBL" id="MBB4044748.1"/>
    </source>
</evidence>
<dbReference type="PRINTS" id="PR00096">
    <property type="entry name" value="GATASE"/>
</dbReference>
<comment type="caution">
    <text evidence="3">The sequence shown here is derived from an EMBL/GenBank/DDBJ whole genome shotgun (WGS) entry which is preliminary data.</text>
</comment>
<dbReference type="GO" id="GO:0004049">
    <property type="term" value="F:anthranilate synthase activity"/>
    <property type="evidence" value="ECO:0007669"/>
    <property type="project" value="UniProtKB-EC"/>
</dbReference>
<dbReference type="GO" id="GO:0000162">
    <property type="term" value="P:L-tryptophan biosynthetic process"/>
    <property type="evidence" value="ECO:0007669"/>
    <property type="project" value="TreeGrafter"/>
</dbReference>
<keyword evidence="3" id="KW-0456">Lyase</keyword>
<feature type="domain" description="Glutamine amidotransferase" evidence="2">
    <location>
        <begin position="4"/>
        <end position="187"/>
    </location>
</feature>
<dbReference type="InterPro" id="IPR017926">
    <property type="entry name" value="GATASE"/>
</dbReference>
<dbReference type="Pfam" id="PF00117">
    <property type="entry name" value="GATase"/>
    <property type="match status" value="1"/>
</dbReference>
<dbReference type="GO" id="GO:0005829">
    <property type="term" value="C:cytosol"/>
    <property type="evidence" value="ECO:0007669"/>
    <property type="project" value="TreeGrafter"/>
</dbReference>
<dbReference type="AlphaFoldDB" id="A0A840D2W0"/>
<evidence type="ECO:0000256" key="1">
    <source>
        <dbReference type="ARBA" id="ARBA00022962"/>
    </source>
</evidence>
<protein>
    <submittedName>
        <fullName evidence="3">Anthranilate synthase component 2</fullName>
        <ecNumber evidence="3">4.1.3.27</ecNumber>
    </submittedName>
</protein>
<dbReference type="PROSITE" id="PS51273">
    <property type="entry name" value="GATASE_TYPE_1"/>
    <property type="match status" value="1"/>
</dbReference>
<sequence>MNVLLIDNYDSFVYNLYHLIKEAVPATSIAIRYNNEISVKEASRYDRIIISPGPGVPSEAGNILDIIKELASSVPILGICLGHQAIAQAFGAEIYRMDQPLHGIKDRARLLDHTTLFRDMPDFISIGHYHSWLVAKDSLPGSLEVTAIDEAGDIMALSHKEWNVHGVQFHPESIMTPAGKNIVTNFL</sequence>
<dbReference type="Gene3D" id="3.40.50.880">
    <property type="match status" value="1"/>
</dbReference>
<keyword evidence="1" id="KW-0315">Glutamine amidotransferase</keyword>
<keyword evidence="4" id="KW-1185">Reference proteome</keyword>
<dbReference type="SUPFAM" id="SSF52317">
    <property type="entry name" value="Class I glutamine amidotransferase-like"/>
    <property type="match status" value="1"/>
</dbReference>
<dbReference type="PANTHER" id="PTHR43418">
    <property type="entry name" value="MULTIFUNCTIONAL TRYPTOPHAN BIOSYNTHESIS PROTEIN-RELATED"/>
    <property type="match status" value="1"/>
</dbReference>
<name>A0A840D2W0_9BACE</name>
<evidence type="ECO:0000259" key="2">
    <source>
        <dbReference type="Pfam" id="PF00117"/>
    </source>
</evidence>
<dbReference type="EC" id="4.1.3.27" evidence="3"/>
<dbReference type="InterPro" id="IPR006221">
    <property type="entry name" value="TrpG/PapA_dom"/>
</dbReference>
<dbReference type="PANTHER" id="PTHR43418:SF4">
    <property type="entry name" value="MULTIFUNCTIONAL TRYPTOPHAN BIOSYNTHESIS PROTEIN"/>
    <property type="match status" value="1"/>
</dbReference>
<dbReference type="CDD" id="cd01743">
    <property type="entry name" value="GATase1_Anthranilate_Synthase"/>
    <property type="match status" value="1"/>
</dbReference>
<dbReference type="NCBIfam" id="TIGR00566">
    <property type="entry name" value="trpG_papA"/>
    <property type="match status" value="1"/>
</dbReference>
<proteinExistence type="predicted"/>
<dbReference type="FunFam" id="3.40.50.880:FF:000003">
    <property type="entry name" value="Anthranilate synthase component II"/>
    <property type="match status" value="1"/>
</dbReference>
<dbReference type="PRINTS" id="PR00099">
    <property type="entry name" value="CPSGATASE"/>
</dbReference>
<dbReference type="PRINTS" id="PR00097">
    <property type="entry name" value="ANTSNTHASEII"/>
</dbReference>
<dbReference type="InterPro" id="IPR029062">
    <property type="entry name" value="Class_I_gatase-like"/>
</dbReference>
<accession>A0A840D2W0</accession>
<dbReference type="InterPro" id="IPR050472">
    <property type="entry name" value="Anth_synth/Amidotransfase"/>
</dbReference>
<evidence type="ECO:0000313" key="4">
    <source>
        <dbReference type="Proteomes" id="UP000560658"/>
    </source>
</evidence>
<organism evidence="3 4">
    <name type="scientific">Bacteroides reticulotermitis</name>
    <dbReference type="NCBI Taxonomy" id="1133319"/>
    <lineage>
        <taxon>Bacteria</taxon>
        <taxon>Pseudomonadati</taxon>
        <taxon>Bacteroidota</taxon>
        <taxon>Bacteroidia</taxon>
        <taxon>Bacteroidales</taxon>
        <taxon>Bacteroidaceae</taxon>
        <taxon>Bacteroides</taxon>
    </lineage>
</organism>
<reference evidence="3" key="1">
    <citation type="submission" date="2020-08" db="EMBL/GenBank/DDBJ databases">
        <title>Genomic Encyclopedia of Type Strains, Phase IV (KMG-IV): sequencing the most valuable type-strain genomes for metagenomic binning, comparative biology and taxonomic classification.</title>
        <authorList>
            <person name="Goeker M."/>
        </authorList>
    </citation>
    <scope>NUCLEOTIDE SEQUENCE [LARGE SCALE GENOMIC DNA]</scope>
    <source>
        <strain evidence="3">DSM 105720</strain>
    </source>
</reference>
<dbReference type="RefSeq" id="WP_044163458.1">
    <property type="nucleotide sequence ID" value="NZ_JACIER010000010.1"/>
</dbReference>
<dbReference type="Proteomes" id="UP000560658">
    <property type="component" value="Unassembled WGS sequence"/>
</dbReference>